<keyword evidence="1" id="KW-1133">Transmembrane helix</keyword>
<dbReference type="Pfam" id="PF00892">
    <property type="entry name" value="EamA"/>
    <property type="match status" value="2"/>
</dbReference>
<dbReference type="AlphaFoldDB" id="A0AAF1JUC9"/>
<gene>
    <name evidence="3" type="ORF">GXW79_02240</name>
</gene>
<protein>
    <submittedName>
        <fullName evidence="3">DMT family transporter</fullName>
    </submittedName>
</protein>
<feature type="transmembrane region" description="Helical" evidence="1">
    <location>
        <begin position="121"/>
        <end position="138"/>
    </location>
</feature>
<organism evidence="3 4">
    <name type="scientific">Plastoroseomonas arctica</name>
    <dbReference type="NCBI Taxonomy" id="1509237"/>
    <lineage>
        <taxon>Bacteria</taxon>
        <taxon>Pseudomonadati</taxon>
        <taxon>Pseudomonadota</taxon>
        <taxon>Alphaproteobacteria</taxon>
        <taxon>Acetobacterales</taxon>
        <taxon>Acetobacteraceae</taxon>
        <taxon>Plastoroseomonas</taxon>
    </lineage>
</organism>
<evidence type="ECO:0000259" key="2">
    <source>
        <dbReference type="Pfam" id="PF00892"/>
    </source>
</evidence>
<dbReference type="InterPro" id="IPR037185">
    <property type="entry name" value="EmrE-like"/>
</dbReference>
<keyword evidence="4" id="KW-1185">Reference proteome</keyword>
<keyword evidence="1" id="KW-0472">Membrane</keyword>
<dbReference type="EMBL" id="JAAEDH010000002">
    <property type="protein sequence ID" value="MBR0653890.1"/>
    <property type="molecule type" value="Genomic_DNA"/>
</dbReference>
<dbReference type="SUPFAM" id="SSF103481">
    <property type="entry name" value="Multidrug resistance efflux transporter EmrE"/>
    <property type="match status" value="2"/>
</dbReference>
<feature type="transmembrane region" description="Helical" evidence="1">
    <location>
        <begin position="260"/>
        <end position="279"/>
    </location>
</feature>
<comment type="caution">
    <text evidence="3">The sequence shown here is derived from an EMBL/GenBank/DDBJ whole genome shotgun (WGS) entry which is preliminary data.</text>
</comment>
<accession>A0AAF1JUC9</accession>
<evidence type="ECO:0000256" key="1">
    <source>
        <dbReference type="SAM" id="Phobius"/>
    </source>
</evidence>
<feature type="transmembrane region" description="Helical" evidence="1">
    <location>
        <begin position="95"/>
        <end position="114"/>
    </location>
</feature>
<feature type="transmembrane region" description="Helical" evidence="1">
    <location>
        <begin position="35"/>
        <end position="53"/>
    </location>
</feature>
<evidence type="ECO:0000313" key="4">
    <source>
        <dbReference type="Proteomes" id="UP001196068"/>
    </source>
</evidence>
<dbReference type="GO" id="GO:0016020">
    <property type="term" value="C:membrane"/>
    <property type="evidence" value="ECO:0007669"/>
    <property type="project" value="InterPro"/>
</dbReference>
<feature type="transmembrane region" description="Helical" evidence="1">
    <location>
        <begin position="207"/>
        <end position="225"/>
    </location>
</feature>
<reference evidence="3" key="2">
    <citation type="journal article" date="2021" name="Syst. Appl. Microbiol.">
        <title>Roseomonas hellenica sp. nov., isolated from roots of wild-growing Alkanna tinctoria.</title>
        <authorList>
            <person name="Rat A."/>
            <person name="Naranjo H.D."/>
            <person name="Lebbe L."/>
            <person name="Cnockaert M."/>
            <person name="Krigas N."/>
            <person name="Grigoriadou K."/>
            <person name="Maloupa E."/>
            <person name="Willems A."/>
        </authorList>
    </citation>
    <scope>NUCLEOTIDE SEQUENCE</scope>
    <source>
        <strain evidence="3">LMG 28251</strain>
    </source>
</reference>
<feature type="transmembrane region" description="Helical" evidence="1">
    <location>
        <begin position="144"/>
        <end position="165"/>
    </location>
</feature>
<feature type="transmembrane region" description="Helical" evidence="1">
    <location>
        <begin position="65"/>
        <end position="89"/>
    </location>
</feature>
<keyword evidence="1" id="KW-0812">Transmembrane</keyword>
<feature type="domain" description="EamA" evidence="2">
    <location>
        <begin position="9"/>
        <end position="134"/>
    </location>
</feature>
<name>A0AAF1JUC9_9PROT</name>
<feature type="transmembrane region" description="Helical" evidence="1">
    <location>
        <begin position="237"/>
        <end position="254"/>
    </location>
</feature>
<feature type="domain" description="EamA" evidence="2">
    <location>
        <begin position="149"/>
        <end position="277"/>
    </location>
</feature>
<dbReference type="Proteomes" id="UP001196068">
    <property type="component" value="Unassembled WGS sequence"/>
</dbReference>
<dbReference type="PANTHER" id="PTHR22911:SF76">
    <property type="entry name" value="EAMA DOMAIN-CONTAINING PROTEIN"/>
    <property type="match status" value="1"/>
</dbReference>
<dbReference type="PANTHER" id="PTHR22911">
    <property type="entry name" value="ACYL-MALONYL CONDENSING ENZYME-RELATED"/>
    <property type="match status" value="1"/>
</dbReference>
<reference evidence="3" key="1">
    <citation type="submission" date="2020-01" db="EMBL/GenBank/DDBJ databases">
        <authorList>
            <person name="Rat A."/>
        </authorList>
    </citation>
    <scope>NUCLEOTIDE SEQUENCE</scope>
    <source>
        <strain evidence="3">LMG 28251</strain>
    </source>
</reference>
<dbReference type="InterPro" id="IPR000620">
    <property type="entry name" value="EamA_dom"/>
</dbReference>
<proteinExistence type="predicted"/>
<feature type="transmembrane region" description="Helical" evidence="1">
    <location>
        <begin position="177"/>
        <end position="195"/>
    </location>
</feature>
<sequence length="287" mass="28762">MTAQRSTLSGVGALVLWAFLAVLSRLTAPLPPLQVTALGFAIGGGLGLAVVVWRGRAAALAQPPLAWAHGVGGLFGYHALFFAALAWAPPVEANLLNYLWPLLIVVFAAPLLGMPLGGRRLLGVGCGFAGCVLVAGGGEGFGTAGALPGFAAAIGAALVWALYSVTSRRMAAVPTEAVAGFCLASALLAAIAHLVFETTVAPGPSQWLALLLLGAGPVGAAFFLWDIGMKRGDPRLLGVLAYAVPVGSTLLLVLAGEGTLGWRVAAALVLVVGGGWLAATASGTARG</sequence>
<evidence type="ECO:0000313" key="3">
    <source>
        <dbReference type="EMBL" id="MBR0653890.1"/>
    </source>
</evidence>